<organism evidence="2">
    <name type="scientific">Arundo donax</name>
    <name type="common">Giant reed</name>
    <name type="synonym">Donax arundinaceus</name>
    <dbReference type="NCBI Taxonomy" id="35708"/>
    <lineage>
        <taxon>Eukaryota</taxon>
        <taxon>Viridiplantae</taxon>
        <taxon>Streptophyta</taxon>
        <taxon>Embryophyta</taxon>
        <taxon>Tracheophyta</taxon>
        <taxon>Spermatophyta</taxon>
        <taxon>Magnoliopsida</taxon>
        <taxon>Liliopsida</taxon>
        <taxon>Poales</taxon>
        <taxon>Poaceae</taxon>
        <taxon>PACMAD clade</taxon>
        <taxon>Arundinoideae</taxon>
        <taxon>Arundineae</taxon>
        <taxon>Arundo</taxon>
    </lineage>
</organism>
<feature type="region of interest" description="Disordered" evidence="1">
    <location>
        <begin position="164"/>
        <end position="236"/>
    </location>
</feature>
<proteinExistence type="predicted"/>
<reference evidence="2" key="1">
    <citation type="submission" date="2014-09" db="EMBL/GenBank/DDBJ databases">
        <authorList>
            <person name="Magalhaes I.L.F."/>
            <person name="Oliveira U."/>
            <person name="Santos F.R."/>
            <person name="Vidigal T.H.D.A."/>
            <person name="Brescovit A.D."/>
            <person name="Santos A.J."/>
        </authorList>
    </citation>
    <scope>NUCLEOTIDE SEQUENCE</scope>
    <source>
        <tissue evidence="2">Shoot tissue taken approximately 20 cm above the soil surface</tissue>
    </source>
</reference>
<reference evidence="2" key="2">
    <citation type="journal article" date="2015" name="Data Brief">
        <title>Shoot transcriptome of the giant reed, Arundo donax.</title>
        <authorList>
            <person name="Barrero R.A."/>
            <person name="Guerrero F.D."/>
            <person name="Moolhuijzen P."/>
            <person name="Goolsby J.A."/>
            <person name="Tidwell J."/>
            <person name="Bellgard S.E."/>
            <person name="Bellgard M.I."/>
        </authorList>
    </citation>
    <scope>NUCLEOTIDE SEQUENCE</scope>
    <source>
        <tissue evidence="2">Shoot tissue taken approximately 20 cm above the soil surface</tissue>
    </source>
</reference>
<evidence type="ECO:0000313" key="2">
    <source>
        <dbReference type="EMBL" id="JAD95887.1"/>
    </source>
</evidence>
<name>A0A0A9EIK0_ARUDO</name>
<dbReference type="EMBL" id="GBRH01202008">
    <property type="protein sequence ID" value="JAD95887.1"/>
    <property type="molecule type" value="Transcribed_RNA"/>
</dbReference>
<feature type="compositionally biased region" description="Basic residues" evidence="1">
    <location>
        <begin position="195"/>
        <end position="205"/>
    </location>
</feature>
<accession>A0A0A9EIK0</accession>
<sequence length="292" mass="31848">MNDEIAGEVDGPEAGEGRDHRHDLEAHAGNVRHRREGVQGLHDAIGLDDLVGRRAPLGLAGSLPRRRLPELEGPRPRRELAVVVVELVLGDAERLALDAADPRRDAVGEGVLGGEGDPLVGNCRRRAAVHHDHVLVLAVGRGGGRRALLEGVGGVAAAVPFGRGRRGGGGARRPRPVQVPVAPEEEPPPQLPAARGKHLARRPLLQHHAVGGARRLHRRRAPLRRASRGDRRRLHRDAAVQEVPKVVVRARPRRHLRRRRRVARAGPLRLDVGARPLQPWRRLRSRRAGAAV</sequence>
<dbReference type="AlphaFoldDB" id="A0A0A9EIK0"/>
<feature type="region of interest" description="Disordered" evidence="1">
    <location>
        <begin position="1"/>
        <end position="20"/>
    </location>
</feature>
<evidence type="ECO:0000256" key="1">
    <source>
        <dbReference type="SAM" id="MobiDB-lite"/>
    </source>
</evidence>
<feature type="compositionally biased region" description="Acidic residues" evidence="1">
    <location>
        <begin position="1"/>
        <end position="13"/>
    </location>
</feature>
<protein>
    <submittedName>
        <fullName evidence="2">Uncharacterized protein</fullName>
    </submittedName>
</protein>
<feature type="compositionally biased region" description="Basic residues" evidence="1">
    <location>
        <begin position="214"/>
        <end position="235"/>
    </location>
</feature>